<dbReference type="PANTHER" id="PTHR43163:SF3">
    <property type="entry name" value="PEPTIDE ABC TRANSPORTER PERMEASE PROTEIN"/>
    <property type="match status" value="1"/>
</dbReference>
<keyword evidence="2 7" id="KW-0813">Transport</keyword>
<protein>
    <submittedName>
        <fullName evidence="9">ABC transporter permease</fullName>
    </submittedName>
</protein>
<dbReference type="InterPro" id="IPR000515">
    <property type="entry name" value="MetI-like"/>
</dbReference>
<name>A0A424WHS5_ALCXX</name>
<feature type="transmembrane region" description="Helical" evidence="7">
    <location>
        <begin position="235"/>
        <end position="261"/>
    </location>
</feature>
<dbReference type="GO" id="GO:0055085">
    <property type="term" value="P:transmembrane transport"/>
    <property type="evidence" value="ECO:0007669"/>
    <property type="project" value="InterPro"/>
</dbReference>
<sequence>MLGYLLKRIAASVPTVIVVTVLVFALIRAIPGDPASLMLGDIDNPALLAEMRHALGLDRPVGEQFLIWVGNALQGDLGMSIARREPVMHLVLTHFAVTAQVVLTATLLACLVAVPAGMVAAWRQNRRADTAIVSTSILFVSMPSFWVGILLIWLFGVKLNWLPVYGFESIAQGGLGAARYLVLPVCAIVLTEIAAITRMMRASTIETLRLEYVAHARAKGLPEKRVMLRHVLPNSFGPTLTVIGLMLGHLLSGAAVIETVFTLPGIGRLLVESIYARDYPVVQGCLLFIALLYVAVNLVVDLLYPLFDPRVKLQ</sequence>
<dbReference type="Gene3D" id="1.10.3720.10">
    <property type="entry name" value="MetI-like"/>
    <property type="match status" value="1"/>
</dbReference>
<feature type="domain" description="ABC transmembrane type-1" evidence="8">
    <location>
        <begin position="95"/>
        <end position="304"/>
    </location>
</feature>
<evidence type="ECO:0000256" key="5">
    <source>
        <dbReference type="ARBA" id="ARBA00022989"/>
    </source>
</evidence>
<dbReference type="OMA" id="MELQNDY"/>
<evidence type="ECO:0000313" key="9">
    <source>
        <dbReference type="EMBL" id="RPJ92810.1"/>
    </source>
</evidence>
<dbReference type="OrthoDB" id="9803623at2"/>
<reference evidence="9 10" key="1">
    <citation type="submission" date="2018-08" db="EMBL/GenBank/DDBJ databases">
        <title>Achromobacter xylosoxidans Genome sequencing and assembly.</title>
        <authorList>
            <person name="Wang R."/>
            <person name="Rensing C."/>
            <person name="Li Y."/>
        </authorList>
    </citation>
    <scope>NUCLEOTIDE SEQUENCE [LARGE SCALE GENOMIC DNA]</scope>
    <source>
        <strain evidence="9 10">GD003A</strain>
    </source>
</reference>
<keyword evidence="3" id="KW-1003">Cell membrane</keyword>
<dbReference type="GeneID" id="84697848"/>
<evidence type="ECO:0000256" key="7">
    <source>
        <dbReference type="RuleBase" id="RU363032"/>
    </source>
</evidence>
<evidence type="ECO:0000256" key="2">
    <source>
        <dbReference type="ARBA" id="ARBA00022448"/>
    </source>
</evidence>
<comment type="similarity">
    <text evidence="7">Belongs to the binding-protein-dependent transport system permease family.</text>
</comment>
<dbReference type="CDD" id="cd06261">
    <property type="entry name" value="TM_PBP2"/>
    <property type="match status" value="1"/>
</dbReference>
<accession>A0A424WHS5</accession>
<dbReference type="InterPro" id="IPR045621">
    <property type="entry name" value="BPD_transp_1_N"/>
</dbReference>
<feature type="transmembrane region" description="Helical" evidence="7">
    <location>
        <begin position="9"/>
        <end position="30"/>
    </location>
</feature>
<dbReference type="SUPFAM" id="SSF161098">
    <property type="entry name" value="MetI-like"/>
    <property type="match status" value="1"/>
</dbReference>
<gene>
    <name evidence="9" type="ORF">DY367_04775</name>
</gene>
<evidence type="ECO:0000256" key="1">
    <source>
        <dbReference type="ARBA" id="ARBA00004651"/>
    </source>
</evidence>
<dbReference type="Pfam" id="PF19300">
    <property type="entry name" value="BPD_transp_1_N"/>
    <property type="match status" value="1"/>
</dbReference>
<organism evidence="9 10">
    <name type="scientific">Alcaligenes xylosoxydans xylosoxydans</name>
    <name type="common">Achromobacter xylosoxidans</name>
    <dbReference type="NCBI Taxonomy" id="85698"/>
    <lineage>
        <taxon>Bacteria</taxon>
        <taxon>Pseudomonadati</taxon>
        <taxon>Pseudomonadota</taxon>
        <taxon>Betaproteobacteria</taxon>
        <taxon>Burkholderiales</taxon>
        <taxon>Alcaligenaceae</taxon>
        <taxon>Achromobacter</taxon>
    </lineage>
</organism>
<comment type="subcellular location">
    <subcellularLocation>
        <location evidence="1 7">Cell membrane</location>
        <topology evidence="1 7">Multi-pass membrane protein</topology>
    </subcellularLocation>
</comment>
<evidence type="ECO:0000256" key="4">
    <source>
        <dbReference type="ARBA" id="ARBA00022692"/>
    </source>
</evidence>
<feature type="transmembrane region" description="Helical" evidence="7">
    <location>
        <begin position="131"/>
        <end position="157"/>
    </location>
</feature>
<dbReference type="PROSITE" id="PS50928">
    <property type="entry name" value="ABC_TM1"/>
    <property type="match status" value="1"/>
</dbReference>
<dbReference type="AlphaFoldDB" id="A0A424WHS5"/>
<dbReference type="Proteomes" id="UP000285324">
    <property type="component" value="Unassembled WGS sequence"/>
</dbReference>
<keyword evidence="5 7" id="KW-1133">Transmembrane helix</keyword>
<comment type="caution">
    <text evidence="9">The sequence shown here is derived from an EMBL/GenBank/DDBJ whole genome shotgun (WGS) entry which is preliminary data.</text>
</comment>
<feature type="transmembrane region" description="Helical" evidence="7">
    <location>
        <begin position="281"/>
        <end position="304"/>
    </location>
</feature>
<dbReference type="GO" id="GO:0005886">
    <property type="term" value="C:plasma membrane"/>
    <property type="evidence" value="ECO:0007669"/>
    <property type="project" value="UniProtKB-SubCell"/>
</dbReference>
<evidence type="ECO:0000259" key="8">
    <source>
        <dbReference type="PROSITE" id="PS50928"/>
    </source>
</evidence>
<evidence type="ECO:0000256" key="6">
    <source>
        <dbReference type="ARBA" id="ARBA00023136"/>
    </source>
</evidence>
<dbReference type="EMBL" id="QVXO01000005">
    <property type="protein sequence ID" value="RPJ92810.1"/>
    <property type="molecule type" value="Genomic_DNA"/>
</dbReference>
<dbReference type="PANTHER" id="PTHR43163">
    <property type="entry name" value="DIPEPTIDE TRANSPORT SYSTEM PERMEASE PROTEIN DPPB-RELATED"/>
    <property type="match status" value="1"/>
</dbReference>
<dbReference type="RefSeq" id="WP_013392266.1">
    <property type="nucleotide sequence ID" value="NZ_CP061008.1"/>
</dbReference>
<keyword evidence="6 7" id="KW-0472">Membrane</keyword>
<proteinExistence type="inferred from homology"/>
<feature type="transmembrane region" description="Helical" evidence="7">
    <location>
        <begin position="95"/>
        <end position="119"/>
    </location>
</feature>
<dbReference type="Pfam" id="PF00528">
    <property type="entry name" value="BPD_transp_1"/>
    <property type="match status" value="1"/>
</dbReference>
<evidence type="ECO:0000313" key="10">
    <source>
        <dbReference type="Proteomes" id="UP000285324"/>
    </source>
</evidence>
<evidence type="ECO:0000256" key="3">
    <source>
        <dbReference type="ARBA" id="ARBA00022475"/>
    </source>
</evidence>
<dbReference type="InterPro" id="IPR035906">
    <property type="entry name" value="MetI-like_sf"/>
</dbReference>
<keyword evidence="4 7" id="KW-0812">Transmembrane</keyword>
<feature type="transmembrane region" description="Helical" evidence="7">
    <location>
        <begin position="177"/>
        <end position="196"/>
    </location>
</feature>